<dbReference type="SUPFAM" id="SSF54593">
    <property type="entry name" value="Glyoxalase/Bleomycin resistance protein/Dihydroxybiphenyl dioxygenase"/>
    <property type="match status" value="1"/>
</dbReference>
<dbReference type="CDD" id="cd06588">
    <property type="entry name" value="PhnB_like"/>
    <property type="match status" value="1"/>
</dbReference>
<dbReference type="RefSeq" id="WP_091812462.1">
    <property type="nucleotide sequence ID" value="NZ_FNNE01000004.1"/>
</dbReference>
<dbReference type="InterPro" id="IPR011008">
    <property type="entry name" value="Dimeric_a/b-barrel"/>
</dbReference>
<organism evidence="2 3">
    <name type="scientific">Marinobacter mobilis</name>
    <dbReference type="NCBI Taxonomy" id="488533"/>
    <lineage>
        <taxon>Bacteria</taxon>
        <taxon>Pseudomonadati</taxon>
        <taxon>Pseudomonadota</taxon>
        <taxon>Gammaproteobacteria</taxon>
        <taxon>Pseudomonadales</taxon>
        <taxon>Marinobacteraceae</taxon>
        <taxon>Marinobacter</taxon>
    </lineage>
</organism>
<dbReference type="STRING" id="488533.SAMN04487960_104220"/>
<name>A0A1H2WN22_9GAMM</name>
<dbReference type="Gene3D" id="3.10.180.10">
    <property type="entry name" value="2,3-Dihydroxybiphenyl 1,2-Dioxygenase, domain 1"/>
    <property type="match status" value="1"/>
</dbReference>
<dbReference type="InterPro" id="IPR029068">
    <property type="entry name" value="Glyas_Bleomycin-R_OHBP_Dase"/>
</dbReference>
<evidence type="ECO:0000313" key="3">
    <source>
        <dbReference type="Proteomes" id="UP000199675"/>
    </source>
</evidence>
<reference evidence="2 3" key="1">
    <citation type="submission" date="2016-10" db="EMBL/GenBank/DDBJ databases">
        <authorList>
            <person name="de Groot N.N."/>
        </authorList>
    </citation>
    <scope>NUCLEOTIDE SEQUENCE [LARGE SCALE GENOMIC DNA]</scope>
    <source>
        <strain evidence="2 3">CGMCC 1.7059</strain>
    </source>
</reference>
<dbReference type="EMBL" id="FNNE01000004">
    <property type="protein sequence ID" value="SDW81945.1"/>
    <property type="molecule type" value="Genomic_DNA"/>
</dbReference>
<dbReference type="OrthoDB" id="9795306at2"/>
<proteinExistence type="predicted"/>
<feature type="domain" description="PhnB-like" evidence="1">
    <location>
        <begin position="98"/>
        <end position="225"/>
    </location>
</feature>
<keyword evidence="3" id="KW-1185">Reference proteome</keyword>
<protein>
    <submittedName>
        <fullName evidence="2">Uncharacterized conserved protein PhnB, glyoxalase superfamily</fullName>
    </submittedName>
</protein>
<dbReference type="AlphaFoldDB" id="A0A1H2WN22"/>
<dbReference type="InterPro" id="IPR028973">
    <property type="entry name" value="PhnB-like"/>
</dbReference>
<dbReference type="Gene3D" id="3.30.70.1060">
    <property type="entry name" value="Dimeric alpha+beta barrel"/>
    <property type="match status" value="1"/>
</dbReference>
<dbReference type="SUPFAM" id="SSF54909">
    <property type="entry name" value="Dimeric alpha+beta barrel"/>
    <property type="match status" value="1"/>
</dbReference>
<sequence>MKFMLIRKADERTEKGVMPSECLLQAMADYNERLMQAGVFVTGDGLKPSSEGYRIEFSDGQVRLELRRYFELADFAPSAAIEKHRALGDKLARLPVGVSTHLVFAGHCREALEFYADLMGGQVRAMLPYGDTPMAEQVPASFRDRICHAELVLGAHTIMGADRLPECYQAPAGNEIALQYDDIALGEEVFRALAENGSVRMPFAETFWAQRFGMVVDRFGIGWMVNCGIREDG</sequence>
<dbReference type="PANTHER" id="PTHR33990:SF1">
    <property type="entry name" value="PROTEIN YJDN"/>
    <property type="match status" value="1"/>
</dbReference>
<dbReference type="PANTHER" id="PTHR33990">
    <property type="entry name" value="PROTEIN YJDN-RELATED"/>
    <property type="match status" value="1"/>
</dbReference>
<accession>A0A1H2WN22</accession>
<gene>
    <name evidence="2" type="ORF">SAMN04487960_104220</name>
</gene>
<dbReference type="Proteomes" id="UP000199675">
    <property type="component" value="Unassembled WGS sequence"/>
</dbReference>
<dbReference type="Pfam" id="PF06983">
    <property type="entry name" value="3-dmu-9_3-mt"/>
    <property type="match status" value="1"/>
</dbReference>
<evidence type="ECO:0000313" key="2">
    <source>
        <dbReference type="EMBL" id="SDW81945.1"/>
    </source>
</evidence>
<evidence type="ECO:0000259" key="1">
    <source>
        <dbReference type="Pfam" id="PF06983"/>
    </source>
</evidence>